<evidence type="ECO:0000256" key="3">
    <source>
        <dbReference type="ARBA" id="ARBA00023170"/>
    </source>
</evidence>
<dbReference type="Gene3D" id="2.60.40.10">
    <property type="entry name" value="Immunoglobulins"/>
    <property type="match status" value="1"/>
</dbReference>
<dbReference type="PANTHER" id="PTHR19367">
    <property type="entry name" value="T-CELL RECEPTOR ALPHA CHAIN V REGION"/>
    <property type="match status" value="1"/>
</dbReference>
<dbReference type="AlphaFoldDB" id="A0A8C2I656"/>
<reference evidence="7" key="1">
    <citation type="submission" date="2025-08" db="UniProtKB">
        <authorList>
            <consortium name="Ensembl"/>
        </authorList>
    </citation>
    <scope>IDENTIFICATION</scope>
</reference>
<feature type="domain" description="Ig-like" evidence="6">
    <location>
        <begin position="42"/>
        <end position="131"/>
    </location>
</feature>
<dbReference type="Proteomes" id="UP000694701">
    <property type="component" value="Unplaced"/>
</dbReference>
<keyword evidence="2" id="KW-1064">Adaptive immunity</keyword>
<sequence length="151" mass="17984">MILLLILKLKFVKFYRNIFSCFTECHGEERVDQPDKNIAEFEGRSVTLQCKYKTTSSQPELFWYTQRANYFPKYILWRNKFGVKDNDAQFQERFDSEVSSDSVPLKIKNLRVSDSAVYYCALRPTETKTYICKHYKLYSVAHNECPKPYEI</sequence>
<keyword evidence="5" id="KW-0391">Immunity</keyword>
<dbReference type="InterPro" id="IPR013783">
    <property type="entry name" value="Ig-like_fold"/>
</dbReference>
<evidence type="ECO:0000313" key="7">
    <source>
        <dbReference type="Ensembl" id="ENSCCRP00020075100.1"/>
    </source>
</evidence>
<dbReference type="PROSITE" id="PS50835">
    <property type="entry name" value="IG_LIKE"/>
    <property type="match status" value="1"/>
</dbReference>
<evidence type="ECO:0000256" key="4">
    <source>
        <dbReference type="ARBA" id="ARBA00023319"/>
    </source>
</evidence>
<dbReference type="GO" id="GO:0002250">
    <property type="term" value="P:adaptive immune response"/>
    <property type="evidence" value="ECO:0007669"/>
    <property type="project" value="UniProtKB-KW"/>
</dbReference>
<keyword evidence="3" id="KW-0675">Receptor</keyword>
<evidence type="ECO:0000256" key="5">
    <source>
        <dbReference type="ARBA" id="ARBA00043266"/>
    </source>
</evidence>
<evidence type="ECO:0000259" key="6">
    <source>
        <dbReference type="PROSITE" id="PS50835"/>
    </source>
</evidence>
<dbReference type="GO" id="GO:0042101">
    <property type="term" value="C:T cell receptor complex"/>
    <property type="evidence" value="ECO:0007669"/>
    <property type="project" value="UniProtKB-KW"/>
</dbReference>
<keyword evidence="5" id="KW-1279">T cell receptor</keyword>
<keyword evidence="4" id="KW-0393">Immunoglobulin domain</keyword>
<accession>A0A8C2I656</accession>
<evidence type="ECO:0000313" key="8">
    <source>
        <dbReference type="Proteomes" id="UP000694701"/>
    </source>
</evidence>
<name>A0A8C2I656_CYPCA</name>
<dbReference type="SMART" id="SM00406">
    <property type="entry name" value="IGv"/>
    <property type="match status" value="1"/>
</dbReference>
<dbReference type="SUPFAM" id="SSF48726">
    <property type="entry name" value="Immunoglobulin"/>
    <property type="match status" value="1"/>
</dbReference>
<dbReference type="InterPro" id="IPR036179">
    <property type="entry name" value="Ig-like_dom_sf"/>
</dbReference>
<evidence type="ECO:0000256" key="2">
    <source>
        <dbReference type="ARBA" id="ARBA00023130"/>
    </source>
</evidence>
<dbReference type="Ensembl" id="ENSCCRT00020082363.1">
    <property type="protein sequence ID" value="ENSCCRP00020075100.1"/>
    <property type="gene ID" value="ENSCCRG00020034976.1"/>
</dbReference>
<dbReference type="SMART" id="SM00409">
    <property type="entry name" value="IG"/>
    <property type="match status" value="1"/>
</dbReference>
<evidence type="ECO:0000256" key="1">
    <source>
        <dbReference type="ARBA" id="ARBA00022729"/>
    </source>
</evidence>
<dbReference type="Pfam" id="PF07686">
    <property type="entry name" value="V-set"/>
    <property type="match status" value="1"/>
</dbReference>
<proteinExistence type="predicted"/>
<dbReference type="InterPro" id="IPR007110">
    <property type="entry name" value="Ig-like_dom"/>
</dbReference>
<dbReference type="InterPro" id="IPR051287">
    <property type="entry name" value="TCR_variable_region"/>
</dbReference>
<dbReference type="PANTHER" id="PTHR19367:SF18">
    <property type="entry name" value="T CELL RECEPTOR ALPHA VARIABLE 16"/>
    <property type="match status" value="1"/>
</dbReference>
<protein>
    <recommendedName>
        <fullName evidence="6">Ig-like domain-containing protein</fullName>
    </recommendedName>
</protein>
<keyword evidence="1" id="KW-0732">Signal</keyword>
<dbReference type="InterPro" id="IPR013106">
    <property type="entry name" value="Ig_V-set"/>
</dbReference>
<dbReference type="InterPro" id="IPR003599">
    <property type="entry name" value="Ig_sub"/>
</dbReference>
<organism evidence="7 8">
    <name type="scientific">Cyprinus carpio</name>
    <name type="common">Common carp</name>
    <dbReference type="NCBI Taxonomy" id="7962"/>
    <lineage>
        <taxon>Eukaryota</taxon>
        <taxon>Metazoa</taxon>
        <taxon>Chordata</taxon>
        <taxon>Craniata</taxon>
        <taxon>Vertebrata</taxon>
        <taxon>Euteleostomi</taxon>
        <taxon>Actinopterygii</taxon>
        <taxon>Neopterygii</taxon>
        <taxon>Teleostei</taxon>
        <taxon>Ostariophysi</taxon>
        <taxon>Cypriniformes</taxon>
        <taxon>Cyprinidae</taxon>
        <taxon>Cyprininae</taxon>
        <taxon>Cyprinus</taxon>
    </lineage>
</organism>